<evidence type="ECO:0000313" key="2">
    <source>
        <dbReference type="EMBL" id="MFE7968227.1"/>
    </source>
</evidence>
<feature type="transmembrane region" description="Helical" evidence="1">
    <location>
        <begin position="13"/>
        <end position="33"/>
    </location>
</feature>
<gene>
    <name evidence="2" type="ORF">ACFU0X_35235</name>
</gene>
<keyword evidence="1" id="KW-1133">Transmembrane helix</keyword>
<dbReference type="Proteomes" id="UP001600650">
    <property type="component" value="Unassembled WGS sequence"/>
</dbReference>
<feature type="transmembrane region" description="Helical" evidence="1">
    <location>
        <begin position="120"/>
        <end position="137"/>
    </location>
</feature>
<protein>
    <submittedName>
        <fullName evidence="2">Uncharacterized protein</fullName>
    </submittedName>
</protein>
<keyword evidence="3" id="KW-1185">Reference proteome</keyword>
<proteinExistence type="predicted"/>
<dbReference type="RefSeq" id="WP_381729031.1">
    <property type="nucleotide sequence ID" value="NZ_JBHVBU010000261.1"/>
</dbReference>
<keyword evidence="1" id="KW-0812">Transmembrane</keyword>
<name>A0ABW6JS47_STRCE</name>
<organism evidence="2 3">
    <name type="scientific">Streptomyces cellulosae</name>
    <dbReference type="NCBI Taxonomy" id="1968"/>
    <lineage>
        <taxon>Bacteria</taxon>
        <taxon>Bacillati</taxon>
        <taxon>Actinomycetota</taxon>
        <taxon>Actinomycetes</taxon>
        <taxon>Kitasatosporales</taxon>
        <taxon>Streptomycetaceae</taxon>
        <taxon>Streptomyces</taxon>
    </lineage>
</organism>
<feature type="transmembrane region" description="Helical" evidence="1">
    <location>
        <begin position="94"/>
        <end position="114"/>
    </location>
</feature>
<feature type="transmembrane region" description="Helical" evidence="1">
    <location>
        <begin position="39"/>
        <end position="57"/>
    </location>
</feature>
<evidence type="ECO:0000313" key="3">
    <source>
        <dbReference type="Proteomes" id="UP001600650"/>
    </source>
</evidence>
<accession>A0ABW6JS47</accession>
<dbReference type="EMBL" id="JBHVBU010000261">
    <property type="protein sequence ID" value="MFE7968227.1"/>
    <property type="molecule type" value="Genomic_DNA"/>
</dbReference>
<evidence type="ECO:0000256" key="1">
    <source>
        <dbReference type="SAM" id="Phobius"/>
    </source>
</evidence>
<comment type="caution">
    <text evidence="2">The sequence shown here is derived from an EMBL/GenBank/DDBJ whole genome shotgun (WGS) entry which is preliminary data.</text>
</comment>
<keyword evidence="1" id="KW-0472">Membrane</keyword>
<reference evidence="2 3" key="1">
    <citation type="submission" date="2024-09" db="EMBL/GenBank/DDBJ databases">
        <title>The Natural Products Discovery Center: Release of the First 8490 Sequenced Strains for Exploring Actinobacteria Biosynthetic Diversity.</title>
        <authorList>
            <person name="Kalkreuter E."/>
            <person name="Kautsar S.A."/>
            <person name="Yang D."/>
            <person name="Bader C.D."/>
            <person name="Teijaro C.N."/>
            <person name="Fluegel L."/>
            <person name="Davis C.M."/>
            <person name="Simpson J.R."/>
            <person name="Lauterbach L."/>
            <person name="Steele A.D."/>
            <person name="Gui C."/>
            <person name="Meng S."/>
            <person name="Li G."/>
            <person name="Viehrig K."/>
            <person name="Ye F."/>
            <person name="Su P."/>
            <person name="Kiefer A.F."/>
            <person name="Nichols A."/>
            <person name="Cepeda A.J."/>
            <person name="Yan W."/>
            <person name="Fan B."/>
            <person name="Jiang Y."/>
            <person name="Adhikari A."/>
            <person name="Zheng C.-J."/>
            <person name="Schuster L."/>
            <person name="Cowan T.M."/>
            <person name="Smanski M.J."/>
            <person name="Chevrette M.G."/>
            <person name="De Carvalho L.P.S."/>
            <person name="Shen B."/>
        </authorList>
    </citation>
    <scope>NUCLEOTIDE SEQUENCE [LARGE SCALE GENOMIC DNA]</scope>
    <source>
        <strain evidence="2 3">NPDC057399</strain>
    </source>
</reference>
<sequence>MPNSDRSARLQRLVHRSYGLAPAVLLGAAATYFLPETDLVAILLTPLTVAAALMILLSMRHGKTLCEHCVTEFRVDAAEYAAGRAGRFRVAHAWPLPFVTLLLLAAGWVTVALFEDVYRGPVFLPAYLLAAFVSWGGRFHSVYQPWCPYCRGGGGGGGHAAPAPEPTGGNKRPLPT</sequence>